<dbReference type="GO" id="GO:0032259">
    <property type="term" value="P:methylation"/>
    <property type="evidence" value="ECO:0007669"/>
    <property type="project" value="UniProtKB-KW"/>
</dbReference>
<dbReference type="GO" id="GO:0008168">
    <property type="term" value="F:methyltransferase activity"/>
    <property type="evidence" value="ECO:0007669"/>
    <property type="project" value="UniProtKB-KW"/>
</dbReference>
<feature type="domain" description="Methyltransferase putative zinc binding" evidence="1">
    <location>
        <begin position="3"/>
        <end position="54"/>
    </location>
</feature>
<dbReference type="Pfam" id="PF08484">
    <property type="entry name" value="Methyltransf_14"/>
    <property type="match status" value="1"/>
</dbReference>
<dbReference type="RefSeq" id="WP_163776335.1">
    <property type="nucleotide sequence ID" value="NZ_AP022569.1"/>
</dbReference>
<dbReference type="KEGG" id="mcoo:MCOO_21520"/>
<dbReference type="InterPro" id="IPR013691">
    <property type="entry name" value="MeTrfase_14"/>
</dbReference>
<keyword evidence="3" id="KW-0808">Transferase</keyword>
<evidence type="ECO:0000313" key="4">
    <source>
        <dbReference type="Proteomes" id="UP000465866"/>
    </source>
</evidence>
<dbReference type="InterPro" id="IPR013630">
    <property type="entry name" value="Methyltransf_Zn-bd_dom_put"/>
</dbReference>
<name>A0A7I7KWE2_9MYCO</name>
<gene>
    <name evidence="3" type="ORF">MCOO_21520</name>
</gene>
<proteinExistence type="predicted"/>
<dbReference type="SUPFAM" id="SSF53335">
    <property type="entry name" value="S-adenosyl-L-methionine-dependent methyltransferases"/>
    <property type="match status" value="1"/>
</dbReference>
<dbReference type="AlphaFoldDB" id="A0A7I7KWE2"/>
<dbReference type="Gene3D" id="3.40.50.150">
    <property type="entry name" value="Vaccinia Virus protein VP39"/>
    <property type="match status" value="1"/>
</dbReference>
<keyword evidence="4" id="KW-1185">Reference proteome</keyword>
<dbReference type="Gene3D" id="6.10.250.3100">
    <property type="match status" value="1"/>
</dbReference>
<dbReference type="Gene3D" id="3.40.50.720">
    <property type="entry name" value="NAD(P)-binding Rossmann-like Domain"/>
    <property type="match status" value="1"/>
</dbReference>
<dbReference type="Pfam" id="PF08421">
    <property type="entry name" value="Methyltransf_13"/>
    <property type="match status" value="1"/>
</dbReference>
<feature type="domain" description="C-methyltransferase" evidence="2">
    <location>
        <begin position="233"/>
        <end position="391"/>
    </location>
</feature>
<evidence type="ECO:0000259" key="2">
    <source>
        <dbReference type="Pfam" id="PF08484"/>
    </source>
</evidence>
<protein>
    <submittedName>
        <fullName evidence="3">Methyltransferase</fullName>
    </submittedName>
</protein>
<dbReference type="Gene3D" id="6.20.50.110">
    <property type="entry name" value="Methyltransferase, zinc-binding domain"/>
    <property type="match status" value="1"/>
</dbReference>
<evidence type="ECO:0000259" key="1">
    <source>
        <dbReference type="Pfam" id="PF08421"/>
    </source>
</evidence>
<dbReference type="Pfam" id="PF13489">
    <property type="entry name" value="Methyltransf_23"/>
    <property type="match status" value="1"/>
</dbReference>
<sequence>MASVLDLGATPLGEKFLTIDELDLPEPTFPLHLRLCENCLLLQLPALIAPEDIFSGYNRFSSYSDSVVRTAKNFVVDAVQRLGLDSESFVVEVGSNDGYLLQHVVNTGIPCLGIEPSANVRATARDRGVPTASAFLDERLARELRAEHGAADLVVANNVYAHIPDLLDFTQALRGLVKDEGWVTIEVHHALKLVVQGQFDTIYHERFQYYTLLSAKRALATAGLAVVDVESLPAHGGSIRIWARPARMSAPPSEAVVDLLRAERAAGLHRVDGYLQLRSRTESLRHSLLRFLLQCRADGKSVVGYGAPSKGNTLLNYCGIRSDLLQYIVDRNPYKHGRFTPGTRIPIRDPGLLANDRPDVVLALPWNLKSELTDQLSYIADWGGELVFPLPALHHATSLSRNNIGLAVL</sequence>
<evidence type="ECO:0000313" key="3">
    <source>
        <dbReference type="EMBL" id="BBX46137.1"/>
    </source>
</evidence>
<dbReference type="InterPro" id="IPR029063">
    <property type="entry name" value="SAM-dependent_MTases_sf"/>
</dbReference>
<reference evidence="3 4" key="1">
    <citation type="journal article" date="2019" name="Emerg. Microbes Infect.">
        <title>Comprehensive subspecies identification of 175 nontuberculous mycobacteria species based on 7547 genomic profiles.</title>
        <authorList>
            <person name="Matsumoto Y."/>
            <person name="Kinjo T."/>
            <person name="Motooka D."/>
            <person name="Nabeya D."/>
            <person name="Jung N."/>
            <person name="Uechi K."/>
            <person name="Horii T."/>
            <person name="Iida T."/>
            <person name="Fujita J."/>
            <person name="Nakamura S."/>
        </authorList>
    </citation>
    <scope>NUCLEOTIDE SEQUENCE [LARGE SCALE GENOMIC DNA]</scope>
    <source>
        <strain evidence="3 4">JCM 12404</strain>
    </source>
</reference>
<dbReference type="EMBL" id="AP022569">
    <property type="protein sequence ID" value="BBX46137.1"/>
    <property type="molecule type" value="Genomic_DNA"/>
</dbReference>
<dbReference type="InterPro" id="IPR038576">
    <property type="entry name" value="Methyltransf_Zn-bd_dom_put_sf"/>
</dbReference>
<organism evidence="3 4">
    <name type="scientific">Mycobacterium cookii</name>
    <dbReference type="NCBI Taxonomy" id="1775"/>
    <lineage>
        <taxon>Bacteria</taxon>
        <taxon>Bacillati</taxon>
        <taxon>Actinomycetota</taxon>
        <taxon>Actinomycetes</taxon>
        <taxon>Mycobacteriales</taxon>
        <taxon>Mycobacteriaceae</taxon>
        <taxon>Mycobacterium</taxon>
    </lineage>
</organism>
<accession>A0A7I7KWE2</accession>
<dbReference type="PANTHER" id="PTHR43861">
    <property type="entry name" value="TRANS-ACONITATE 2-METHYLTRANSFERASE-RELATED"/>
    <property type="match status" value="1"/>
</dbReference>
<dbReference type="PANTHER" id="PTHR43861:SF5">
    <property type="entry name" value="BLL5978 PROTEIN"/>
    <property type="match status" value="1"/>
</dbReference>
<dbReference type="Proteomes" id="UP000465866">
    <property type="component" value="Chromosome"/>
</dbReference>
<keyword evidence="3" id="KW-0489">Methyltransferase</keyword>